<feature type="region of interest" description="Disordered" evidence="1">
    <location>
        <begin position="1"/>
        <end position="25"/>
    </location>
</feature>
<keyword evidence="3" id="KW-1185">Reference proteome</keyword>
<dbReference type="Pfam" id="PF10294">
    <property type="entry name" value="Methyltransf_16"/>
    <property type="match status" value="1"/>
</dbReference>
<dbReference type="OMA" id="RAMRIND"/>
<dbReference type="CDD" id="cd02440">
    <property type="entry name" value="AdoMet_MTases"/>
    <property type="match status" value="1"/>
</dbReference>
<dbReference type="PANTHER" id="PTHR14614:SF109">
    <property type="entry name" value="RIBOSOMAL LYSINE N-METHYLTRANSFERASE 5"/>
    <property type="match status" value="1"/>
</dbReference>
<accession>K0STP2</accession>
<sequence>MLTRAVESMLSAPAPTVSGGEETSSDCIYSLPPSAVSSVVSLQSLEQTVHRGVDTTNVVKAAVSNDEEEETEPETQLEALMNRGNYMRILRQLALADEEERRRQQAFDRSDSGEEKKEGDDIFDDGIRTLETGDRVLSYDTYLDHQRYHDDMKHVDVKYMDFGGLRNSSGEDCGRLVVEQCKACGKGGYVWDAGYILGDHVIAREDEWRGSVAASSRPRVLELGAGTGVVGLMLAKAVECDVVVTDLPELLGLMERNVRRNFSDLSDDGGAGLIAADGRAKGSIEARVLRWGDETHYAGAPYDVILGADIVTSIYDPVALAQTVHALSGPKTKVYISGKTRLDKPHEVFDGEMRRLFERVERVDSPLSRLKSPGCFIIVAEGRM</sequence>
<feature type="region of interest" description="Disordered" evidence="1">
    <location>
        <begin position="101"/>
        <end position="125"/>
    </location>
</feature>
<gene>
    <name evidence="2" type="ORF">THAOC_08997</name>
</gene>
<dbReference type="OrthoDB" id="407325at2759"/>
<comment type="caution">
    <text evidence="2">The sequence shown here is derived from an EMBL/GenBank/DDBJ whole genome shotgun (WGS) entry which is preliminary data.</text>
</comment>
<proteinExistence type="predicted"/>
<evidence type="ECO:0000313" key="2">
    <source>
        <dbReference type="EMBL" id="EJK69718.1"/>
    </source>
</evidence>
<name>K0STP2_THAOC</name>
<dbReference type="eggNOG" id="KOG2793">
    <property type="taxonomic scope" value="Eukaryota"/>
</dbReference>
<dbReference type="AlphaFoldDB" id="K0STP2"/>
<dbReference type="InterPro" id="IPR019410">
    <property type="entry name" value="Methyltransf_16"/>
</dbReference>
<dbReference type="PANTHER" id="PTHR14614">
    <property type="entry name" value="HEPATOCELLULAR CARCINOMA-ASSOCIATED ANTIGEN"/>
    <property type="match status" value="1"/>
</dbReference>
<dbReference type="Gene3D" id="3.40.50.150">
    <property type="entry name" value="Vaccinia Virus protein VP39"/>
    <property type="match status" value="1"/>
</dbReference>
<dbReference type="InterPro" id="IPR029063">
    <property type="entry name" value="SAM-dependent_MTases_sf"/>
</dbReference>
<reference evidence="2 3" key="1">
    <citation type="journal article" date="2012" name="Genome Biol.">
        <title>Genome and low-iron response of an oceanic diatom adapted to chronic iron limitation.</title>
        <authorList>
            <person name="Lommer M."/>
            <person name="Specht M."/>
            <person name="Roy A.S."/>
            <person name="Kraemer L."/>
            <person name="Andreson R."/>
            <person name="Gutowska M.A."/>
            <person name="Wolf J."/>
            <person name="Bergner S.V."/>
            <person name="Schilhabel M.B."/>
            <person name="Klostermeier U.C."/>
            <person name="Beiko R.G."/>
            <person name="Rosenstiel P."/>
            <person name="Hippler M."/>
            <person name="Laroche J."/>
        </authorList>
    </citation>
    <scope>NUCLEOTIDE SEQUENCE [LARGE SCALE GENOMIC DNA]</scope>
    <source>
        <strain evidence="2 3">CCMP1005</strain>
    </source>
</reference>
<evidence type="ECO:0000313" key="3">
    <source>
        <dbReference type="Proteomes" id="UP000266841"/>
    </source>
</evidence>
<organism evidence="2 3">
    <name type="scientific">Thalassiosira oceanica</name>
    <name type="common">Marine diatom</name>
    <dbReference type="NCBI Taxonomy" id="159749"/>
    <lineage>
        <taxon>Eukaryota</taxon>
        <taxon>Sar</taxon>
        <taxon>Stramenopiles</taxon>
        <taxon>Ochrophyta</taxon>
        <taxon>Bacillariophyta</taxon>
        <taxon>Coscinodiscophyceae</taxon>
        <taxon>Thalassiosirophycidae</taxon>
        <taxon>Thalassiosirales</taxon>
        <taxon>Thalassiosiraceae</taxon>
        <taxon>Thalassiosira</taxon>
    </lineage>
</organism>
<dbReference type="EMBL" id="AGNL01009667">
    <property type="protein sequence ID" value="EJK69718.1"/>
    <property type="molecule type" value="Genomic_DNA"/>
</dbReference>
<dbReference type="SUPFAM" id="SSF53335">
    <property type="entry name" value="S-adenosyl-L-methionine-dependent methyltransferases"/>
    <property type="match status" value="1"/>
</dbReference>
<protein>
    <submittedName>
        <fullName evidence="2">Uncharacterized protein</fullName>
    </submittedName>
</protein>
<evidence type="ECO:0000256" key="1">
    <source>
        <dbReference type="SAM" id="MobiDB-lite"/>
    </source>
</evidence>
<dbReference type="Proteomes" id="UP000266841">
    <property type="component" value="Unassembled WGS sequence"/>
</dbReference>